<dbReference type="InterPro" id="IPR006311">
    <property type="entry name" value="TAT_signal"/>
</dbReference>
<feature type="domain" description="YNCE-like beta-propeller" evidence="4">
    <location>
        <begin position="27"/>
        <end position="339"/>
    </location>
</feature>
<evidence type="ECO:0000256" key="3">
    <source>
        <dbReference type="SAM" id="SignalP"/>
    </source>
</evidence>
<comment type="caution">
    <text evidence="5">The sequence shown here is derived from an EMBL/GenBank/DDBJ whole genome shotgun (WGS) entry which is preliminary data.</text>
</comment>
<dbReference type="Proteomes" id="UP000186308">
    <property type="component" value="Unassembled WGS sequence"/>
</dbReference>
<proteinExistence type="predicted"/>
<reference evidence="5 6" key="1">
    <citation type="submission" date="2017-01" db="EMBL/GenBank/DDBJ databases">
        <authorList>
            <person name="Varghese N."/>
            <person name="Submissions S."/>
        </authorList>
    </citation>
    <scope>NUCLEOTIDE SEQUENCE [LARGE SCALE GENOMIC DNA]</scope>
    <source>
        <strain evidence="5 6">ATCC 35905</strain>
    </source>
</reference>
<dbReference type="EMBL" id="FTNE01000002">
    <property type="protein sequence ID" value="SIQ21206.1"/>
    <property type="molecule type" value="Genomic_DNA"/>
</dbReference>
<dbReference type="InterPro" id="IPR051200">
    <property type="entry name" value="Host-pathogen_enzymatic-act"/>
</dbReference>
<dbReference type="PROSITE" id="PS51318">
    <property type="entry name" value="TAT"/>
    <property type="match status" value="1"/>
</dbReference>
<dbReference type="PANTHER" id="PTHR47197:SF3">
    <property type="entry name" value="DIHYDRO-HEME D1 DEHYDROGENASE"/>
    <property type="match status" value="1"/>
</dbReference>
<organism evidence="5 6">
    <name type="scientific">Acidiphilium rubrum</name>
    <dbReference type="NCBI Taxonomy" id="526"/>
    <lineage>
        <taxon>Bacteria</taxon>
        <taxon>Pseudomonadati</taxon>
        <taxon>Pseudomonadota</taxon>
        <taxon>Alphaproteobacteria</taxon>
        <taxon>Acetobacterales</taxon>
        <taxon>Acidocellaceae</taxon>
        <taxon>Acidiphilium</taxon>
    </lineage>
</organism>
<keyword evidence="2 3" id="KW-0732">Signal</keyword>
<evidence type="ECO:0000313" key="6">
    <source>
        <dbReference type="Proteomes" id="UP000186308"/>
    </source>
</evidence>
<comment type="cofactor">
    <cofactor evidence="1">
        <name>Cu cation</name>
        <dbReference type="ChEBI" id="CHEBI:23378"/>
    </cofactor>
</comment>
<dbReference type="InterPro" id="IPR011045">
    <property type="entry name" value="N2O_reductase_N"/>
</dbReference>
<dbReference type="Gene3D" id="2.130.10.10">
    <property type="entry name" value="YVTN repeat-like/Quinoprotein amine dehydrogenase"/>
    <property type="match status" value="2"/>
</dbReference>
<feature type="chain" id="PRO_5034338141" evidence="3">
    <location>
        <begin position="28"/>
        <end position="356"/>
    </location>
</feature>
<dbReference type="OrthoDB" id="145213at2"/>
<gene>
    <name evidence="5" type="ORF">SAMN05421828_102220</name>
</gene>
<protein>
    <submittedName>
        <fullName evidence="5">40-residue YVTN family beta-propeller repeat-containing protein</fullName>
    </submittedName>
</protein>
<dbReference type="Pfam" id="PF21783">
    <property type="entry name" value="YNCE"/>
    <property type="match status" value="1"/>
</dbReference>
<feature type="signal peptide" evidence="3">
    <location>
        <begin position="1"/>
        <end position="27"/>
    </location>
</feature>
<dbReference type="AlphaFoldDB" id="A0A8G2CI93"/>
<accession>A0A8G2CI93</accession>
<dbReference type="InterPro" id="IPR015943">
    <property type="entry name" value="WD40/YVTN_repeat-like_dom_sf"/>
</dbReference>
<evidence type="ECO:0000259" key="4">
    <source>
        <dbReference type="Pfam" id="PF21783"/>
    </source>
</evidence>
<evidence type="ECO:0000313" key="5">
    <source>
        <dbReference type="EMBL" id="SIQ21206.1"/>
    </source>
</evidence>
<name>A0A8G2CI93_ACIRU</name>
<dbReference type="InterPro" id="IPR048433">
    <property type="entry name" value="YNCE-like_beta-prop"/>
</dbReference>
<dbReference type="RefSeq" id="WP_029312088.1">
    <property type="nucleotide sequence ID" value="NZ_FTNE01000002.1"/>
</dbReference>
<keyword evidence="6" id="KW-1185">Reference proteome</keyword>
<dbReference type="PANTHER" id="PTHR47197">
    <property type="entry name" value="PROTEIN NIRF"/>
    <property type="match status" value="1"/>
</dbReference>
<dbReference type="SUPFAM" id="SSF50974">
    <property type="entry name" value="Nitrous oxide reductase, N-terminal domain"/>
    <property type="match status" value="1"/>
</dbReference>
<evidence type="ECO:0000256" key="1">
    <source>
        <dbReference type="ARBA" id="ARBA00001935"/>
    </source>
</evidence>
<sequence length="356" mass="37792">MTGSASLPRRTLLAAPSLLALPALARAAAKPSIAPAAQPPIAPAAQPPIAPAAQPPIAIVLNSGGATVSIIDMATRKILRDEPTFREPSHWALTPDAKKLLIADSAGNAIFFLDPATGTELGHKLIPDPYQLWFSPDGTYLTITCLRLNHVDVYHAASLTLAHRFKLGSMPSHLSYTPDSKTVFVSMQDSGTLVAIDLASMTPRWTTKVGKTPAGVMWHDGVVLTAIMGSDHVAVLDPATGRITRTILTDKGAHNIFLTPDRTQLYVTNRVAGSLTVLDAKTLGFVKRIAMPGGPDDLCFAPDGKLWIALRFASRVAIHDPVTGATDHITVGRSPHGIFISTLLTDRPALAAMRLA</sequence>
<evidence type="ECO:0000256" key="2">
    <source>
        <dbReference type="ARBA" id="ARBA00022729"/>
    </source>
</evidence>